<dbReference type="Pfam" id="PF01311">
    <property type="entry name" value="Bac_export_1"/>
    <property type="match status" value="1"/>
</dbReference>
<dbReference type="PANTHER" id="PTHR30065">
    <property type="entry name" value="FLAGELLAR BIOSYNTHETIC PROTEIN FLIR"/>
    <property type="match status" value="1"/>
</dbReference>
<dbReference type="EMBL" id="LT960614">
    <property type="protein sequence ID" value="SON56202.1"/>
    <property type="molecule type" value="Genomic_DNA"/>
</dbReference>
<feature type="transmembrane region" description="Helical" evidence="10">
    <location>
        <begin position="213"/>
        <end position="241"/>
    </location>
</feature>
<feature type="transmembrane region" description="Helical" evidence="10">
    <location>
        <begin position="6"/>
        <end position="27"/>
    </location>
</feature>
<evidence type="ECO:0000313" key="12">
    <source>
        <dbReference type="Proteomes" id="UP000223606"/>
    </source>
</evidence>
<dbReference type="OrthoDB" id="9779817at2"/>
<reference evidence="12" key="1">
    <citation type="submission" date="2017-09" db="EMBL/GenBank/DDBJ databases">
        <title>Genome sequence of Nannocystis excedens DSM 71.</title>
        <authorList>
            <person name="Blom J."/>
        </authorList>
    </citation>
    <scope>NUCLEOTIDE SEQUENCE [LARGE SCALE GENOMIC DNA]</scope>
    <source>
        <strain evidence="12">type strain: E19</strain>
    </source>
</reference>
<dbReference type="NCBIfam" id="TIGR01400">
    <property type="entry name" value="fliR"/>
    <property type="match status" value="1"/>
</dbReference>
<dbReference type="GO" id="GO:0006605">
    <property type="term" value="P:protein targeting"/>
    <property type="evidence" value="ECO:0007669"/>
    <property type="project" value="UniProtKB-UniRule"/>
</dbReference>
<dbReference type="RefSeq" id="WP_099556613.1">
    <property type="nucleotide sequence ID" value="NZ_LT960614.1"/>
</dbReference>
<dbReference type="GO" id="GO:0009425">
    <property type="term" value="C:bacterial-type flagellum basal body"/>
    <property type="evidence" value="ECO:0007669"/>
    <property type="project" value="UniProtKB-SubCell"/>
</dbReference>
<sequence length="254" mass="26912">MTIQILPGVTVLFFLLFARIGSLVMLMPALGEQTIPVNIRLAMALVLTLVLYPITVTSLPTGLENNAPQMITALVREALIGLALGLLMRILVSLSQTAGAIIAQNMGLSFAQTVDPTMGQQGAILGSFLGMVGVTMIFVTDLHHVAIAGLAGSYKIFPPGGDFPVGDMAEVATDTIAGVFEVACQISAPFIVFGLVFSFALGILAKLMPQLQVYFLAMPVTIFVGLMLFALLMVPMVMAYVGHIESGLMRLVPQ</sequence>
<feature type="transmembrane region" description="Helical" evidence="10">
    <location>
        <begin position="123"/>
        <end position="156"/>
    </location>
</feature>
<accession>A0A2C9D7A8</accession>
<dbReference type="GO" id="GO:0044780">
    <property type="term" value="P:bacterial-type flagellum assembly"/>
    <property type="evidence" value="ECO:0007669"/>
    <property type="project" value="UniProtKB-UniRule"/>
</dbReference>
<evidence type="ECO:0000256" key="5">
    <source>
        <dbReference type="ARBA" id="ARBA00022692"/>
    </source>
</evidence>
<dbReference type="AlphaFoldDB" id="A0A2C9D7A8"/>
<dbReference type="PANTHER" id="PTHR30065:SF8">
    <property type="entry name" value="FLAGELLAR BIOSYNTHETIC PROTEIN FLIR"/>
    <property type="match status" value="1"/>
</dbReference>
<keyword evidence="11" id="KW-0282">Flagellum</keyword>
<dbReference type="GO" id="GO:0005886">
    <property type="term" value="C:plasma membrane"/>
    <property type="evidence" value="ECO:0007669"/>
    <property type="project" value="UniProtKB-SubCell"/>
</dbReference>
<keyword evidence="12" id="KW-1185">Reference proteome</keyword>
<evidence type="ECO:0000256" key="8">
    <source>
        <dbReference type="ARBA" id="ARBA00023143"/>
    </source>
</evidence>
<keyword evidence="8 10" id="KW-0975">Bacterial flagellum</keyword>
<feature type="transmembrane region" description="Helical" evidence="10">
    <location>
        <begin position="39"/>
        <end position="59"/>
    </location>
</feature>
<proteinExistence type="inferred from homology"/>
<keyword evidence="5 10" id="KW-0812">Transmembrane</keyword>
<comment type="function">
    <text evidence="1 10">Role in flagellar biosynthesis.</text>
</comment>
<gene>
    <name evidence="11" type="primary">fliR</name>
    <name evidence="11" type="ORF">HDIA_2661</name>
</gene>
<dbReference type="PRINTS" id="PR00953">
    <property type="entry name" value="TYPE3IMRPROT"/>
</dbReference>
<dbReference type="InterPro" id="IPR002010">
    <property type="entry name" value="T3SS_IM_R"/>
</dbReference>
<evidence type="ECO:0000256" key="9">
    <source>
        <dbReference type="NCBIfam" id="TIGR01400"/>
    </source>
</evidence>
<comment type="similarity">
    <text evidence="2 10">Belongs to the FliR/MopE/SpaR family.</text>
</comment>
<feature type="transmembrane region" description="Helical" evidence="10">
    <location>
        <begin position="79"/>
        <end position="102"/>
    </location>
</feature>
<evidence type="ECO:0000256" key="1">
    <source>
        <dbReference type="ARBA" id="ARBA00002578"/>
    </source>
</evidence>
<comment type="subcellular location">
    <subcellularLocation>
        <location evidence="10">Cell membrane</location>
        <topology evidence="10">Multi-pass membrane protein</topology>
    </subcellularLocation>
    <subcellularLocation>
        <location evidence="10">Bacterial flagellum basal body</location>
    </subcellularLocation>
</comment>
<keyword evidence="6 10" id="KW-1133">Transmembrane helix</keyword>
<organism evidence="11 12">
    <name type="scientific">Hartmannibacter diazotrophicus</name>
    <dbReference type="NCBI Taxonomy" id="1482074"/>
    <lineage>
        <taxon>Bacteria</taxon>
        <taxon>Pseudomonadati</taxon>
        <taxon>Pseudomonadota</taxon>
        <taxon>Alphaproteobacteria</taxon>
        <taxon>Hyphomicrobiales</taxon>
        <taxon>Pleomorphomonadaceae</taxon>
        <taxon>Hartmannibacter</taxon>
    </lineage>
</organism>
<evidence type="ECO:0000256" key="10">
    <source>
        <dbReference type="RuleBase" id="RU362071"/>
    </source>
</evidence>
<dbReference type="InterPro" id="IPR006303">
    <property type="entry name" value="FliR"/>
</dbReference>
<dbReference type="KEGG" id="hdi:HDIA_2661"/>
<name>A0A2C9D7A8_9HYPH</name>
<feature type="transmembrane region" description="Helical" evidence="10">
    <location>
        <begin position="176"/>
        <end position="201"/>
    </location>
</feature>
<keyword evidence="11" id="KW-0969">Cilium</keyword>
<evidence type="ECO:0000256" key="4">
    <source>
        <dbReference type="ARBA" id="ARBA00022475"/>
    </source>
</evidence>
<evidence type="ECO:0000313" key="11">
    <source>
        <dbReference type="EMBL" id="SON56202.1"/>
    </source>
</evidence>
<evidence type="ECO:0000256" key="6">
    <source>
        <dbReference type="ARBA" id="ARBA00022989"/>
    </source>
</evidence>
<keyword evidence="7 10" id="KW-0472">Membrane</keyword>
<evidence type="ECO:0000256" key="3">
    <source>
        <dbReference type="ARBA" id="ARBA00021717"/>
    </source>
</evidence>
<protein>
    <recommendedName>
        <fullName evidence="3 9">Flagellar biosynthetic protein FliR</fullName>
    </recommendedName>
</protein>
<evidence type="ECO:0000256" key="7">
    <source>
        <dbReference type="ARBA" id="ARBA00023136"/>
    </source>
</evidence>
<evidence type="ECO:0000256" key="2">
    <source>
        <dbReference type="ARBA" id="ARBA00009772"/>
    </source>
</evidence>
<keyword evidence="4 10" id="KW-1003">Cell membrane</keyword>
<keyword evidence="11" id="KW-0966">Cell projection</keyword>
<dbReference type="Proteomes" id="UP000223606">
    <property type="component" value="Chromosome 1"/>
</dbReference>